<reference evidence="2 3" key="1">
    <citation type="journal article" date="2021" name="Elife">
        <title>Chloroplast acquisition without the gene transfer in kleptoplastic sea slugs, Plakobranchus ocellatus.</title>
        <authorList>
            <person name="Maeda T."/>
            <person name="Takahashi S."/>
            <person name="Yoshida T."/>
            <person name="Shimamura S."/>
            <person name="Takaki Y."/>
            <person name="Nagai Y."/>
            <person name="Toyoda A."/>
            <person name="Suzuki Y."/>
            <person name="Arimoto A."/>
            <person name="Ishii H."/>
            <person name="Satoh N."/>
            <person name="Nishiyama T."/>
            <person name="Hasebe M."/>
            <person name="Maruyama T."/>
            <person name="Minagawa J."/>
            <person name="Obokata J."/>
            <person name="Shigenobu S."/>
        </authorList>
    </citation>
    <scope>NUCLEOTIDE SEQUENCE [LARGE SCALE GENOMIC DNA]</scope>
</reference>
<evidence type="ECO:0000256" key="1">
    <source>
        <dbReference type="SAM" id="MobiDB-lite"/>
    </source>
</evidence>
<keyword evidence="2" id="KW-0378">Hydrolase</keyword>
<keyword evidence="3" id="KW-1185">Reference proteome</keyword>
<feature type="compositionally biased region" description="Low complexity" evidence="1">
    <location>
        <begin position="180"/>
        <end position="198"/>
    </location>
</feature>
<dbReference type="EMBL" id="BMAT01008104">
    <property type="protein sequence ID" value="GFR77927.1"/>
    <property type="molecule type" value="Genomic_DNA"/>
</dbReference>
<comment type="caution">
    <text evidence="2">The sequence shown here is derived from an EMBL/GenBank/DDBJ whole genome shotgun (WGS) entry which is preliminary data.</text>
</comment>
<protein>
    <submittedName>
        <fullName evidence="2">Endonuclease-reverse transcriptase</fullName>
    </submittedName>
</protein>
<feature type="region of interest" description="Disordered" evidence="1">
    <location>
        <begin position="101"/>
        <end position="198"/>
    </location>
</feature>
<evidence type="ECO:0000313" key="3">
    <source>
        <dbReference type="Proteomes" id="UP000762676"/>
    </source>
</evidence>
<gene>
    <name evidence="2" type="ORF">ElyMa_003981100</name>
</gene>
<dbReference type="InterPro" id="IPR043502">
    <property type="entry name" value="DNA/RNA_pol_sf"/>
</dbReference>
<accession>A0AAV4FXE6</accession>
<evidence type="ECO:0000313" key="2">
    <source>
        <dbReference type="EMBL" id="GFR77927.1"/>
    </source>
</evidence>
<dbReference type="SUPFAM" id="SSF56672">
    <property type="entry name" value="DNA/RNA polymerases"/>
    <property type="match status" value="1"/>
</dbReference>
<feature type="compositionally biased region" description="Basic residues" evidence="1">
    <location>
        <begin position="109"/>
        <end position="176"/>
    </location>
</feature>
<keyword evidence="2" id="KW-0540">Nuclease</keyword>
<proteinExistence type="predicted"/>
<name>A0AAV4FXE6_9GAST</name>
<dbReference type="PANTHER" id="PTHR19446">
    <property type="entry name" value="REVERSE TRANSCRIPTASES"/>
    <property type="match status" value="1"/>
</dbReference>
<organism evidence="2 3">
    <name type="scientific">Elysia marginata</name>
    <dbReference type="NCBI Taxonomy" id="1093978"/>
    <lineage>
        <taxon>Eukaryota</taxon>
        <taxon>Metazoa</taxon>
        <taxon>Spiralia</taxon>
        <taxon>Lophotrochozoa</taxon>
        <taxon>Mollusca</taxon>
        <taxon>Gastropoda</taxon>
        <taxon>Heterobranchia</taxon>
        <taxon>Euthyneura</taxon>
        <taxon>Panpulmonata</taxon>
        <taxon>Sacoglossa</taxon>
        <taxon>Placobranchoidea</taxon>
        <taxon>Plakobranchidae</taxon>
        <taxon>Elysia</taxon>
    </lineage>
</organism>
<dbReference type="GO" id="GO:0004519">
    <property type="term" value="F:endonuclease activity"/>
    <property type="evidence" value="ECO:0007669"/>
    <property type="project" value="UniProtKB-KW"/>
</dbReference>
<sequence>MEKILDENQPREQAGFRKGYSTTDHIHTLNQVIEKSNEYNLPLCVGFIDYEKAFDSVEHFAIFDALRQININEKYVNILENIYQNATAKVHLDNMESELFPIKRADNKNKKKSNTNNKNKKKNNTNNKNKKNKNNNKTKNKKEKKKVKKNKNMNNKKKRKKKKKKNSKKKKGRKNKKENTINNTTTPQKTPGGTTEST</sequence>
<dbReference type="AlphaFoldDB" id="A0AAV4FXE6"/>
<dbReference type="Proteomes" id="UP000762676">
    <property type="component" value="Unassembled WGS sequence"/>
</dbReference>
<keyword evidence="2" id="KW-0255">Endonuclease</keyword>